<dbReference type="InterPro" id="IPR017937">
    <property type="entry name" value="Thioredoxin_CS"/>
</dbReference>
<dbReference type="GO" id="GO:0045454">
    <property type="term" value="P:cell redox homeostasis"/>
    <property type="evidence" value="ECO:0007669"/>
    <property type="project" value="TreeGrafter"/>
</dbReference>
<dbReference type="Pfam" id="PF00085">
    <property type="entry name" value="Thioredoxin"/>
    <property type="match status" value="1"/>
</dbReference>
<dbReference type="PRINTS" id="PR00421">
    <property type="entry name" value="THIOREDOXIN"/>
</dbReference>
<dbReference type="CDD" id="cd02947">
    <property type="entry name" value="TRX_family"/>
    <property type="match status" value="1"/>
</dbReference>
<dbReference type="EMBL" id="FOWC01000002">
    <property type="protein sequence ID" value="SFO57524.1"/>
    <property type="molecule type" value="Genomic_DNA"/>
</dbReference>
<evidence type="ECO:0000256" key="4">
    <source>
        <dbReference type="ARBA" id="ARBA00023157"/>
    </source>
</evidence>
<dbReference type="FunFam" id="3.40.30.10:FF:000001">
    <property type="entry name" value="Thioredoxin"/>
    <property type="match status" value="1"/>
</dbReference>
<dbReference type="PANTHER" id="PTHR45663">
    <property type="entry name" value="GEO12009P1"/>
    <property type="match status" value="1"/>
</dbReference>
<dbReference type="EMBL" id="JAAGNC010000201">
    <property type="protein sequence ID" value="NEC61763.1"/>
    <property type="molecule type" value="Genomic_DNA"/>
</dbReference>
<evidence type="ECO:0000313" key="13">
    <source>
        <dbReference type="Proteomes" id="UP000199137"/>
    </source>
</evidence>
<gene>
    <name evidence="11" type="primary">trxA</name>
    <name evidence="11" type="ORF">G3I59_40760</name>
    <name evidence="12" type="ORF">SAMN05421854_102363</name>
</gene>
<dbReference type="OrthoDB" id="9790390at2"/>
<name>A0A1I5IAB1_9PSEU</name>
<dbReference type="PIRSF" id="PIRSF000077">
    <property type="entry name" value="Thioredoxin"/>
    <property type="match status" value="1"/>
</dbReference>
<dbReference type="InterPro" id="IPR005746">
    <property type="entry name" value="Thioredoxin"/>
</dbReference>
<keyword evidence="4 9" id="KW-1015">Disulfide bond</keyword>
<feature type="active site" description="Nucleophile" evidence="8">
    <location>
        <position position="30"/>
    </location>
</feature>
<dbReference type="Proteomes" id="UP000199137">
    <property type="component" value="Unassembled WGS sequence"/>
</dbReference>
<protein>
    <recommendedName>
        <fullName evidence="6 7">Thioredoxin</fullName>
    </recommendedName>
</protein>
<proteinExistence type="inferred from homology"/>
<feature type="site" description="Contributes to redox potential value" evidence="8">
    <location>
        <position position="28"/>
    </location>
</feature>
<reference evidence="12 13" key="1">
    <citation type="submission" date="2016-10" db="EMBL/GenBank/DDBJ databases">
        <authorList>
            <person name="de Groot N.N."/>
        </authorList>
    </citation>
    <scope>NUCLEOTIDE SEQUENCE [LARGE SCALE GENOMIC DNA]</scope>
    <source>
        <strain evidence="12 13">DSM 44637</strain>
    </source>
</reference>
<evidence type="ECO:0000256" key="9">
    <source>
        <dbReference type="PIRSR" id="PIRSR000077-4"/>
    </source>
</evidence>
<dbReference type="SUPFAM" id="SSF52833">
    <property type="entry name" value="Thioredoxin-like"/>
    <property type="match status" value="1"/>
</dbReference>
<evidence type="ECO:0000256" key="6">
    <source>
        <dbReference type="NCBIfam" id="TIGR01068"/>
    </source>
</evidence>
<feature type="domain" description="Thioredoxin" evidence="10">
    <location>
        <begin position="1"/>
        <end position="102"/>
    </location>
</feature>
<reference evidence="11 14" key="2">
    <citation type="submission" date="2020-01" db="EMBL/GenBank/DDBJ databases">
        <title>Insect and environment-associated Actinomycetes.</title>
        <authorList>
            <person name="Currrie C."/>
            <person name="Chevrette M."/>
            <person name="Carlson C."/>
            <person name="Stubbendieck R."/>
            <person name="Wendt-Pienkowski E."/>
        </authorList>
    </citation>
    <scope>NUCLEOTIDE SEQUENCE [LARGE SCALE GENOMIC DNA]</scope>
    <source>
        <strain evidence="11 14">SID8386</strain>
    </source>
</reference>
<dbReference type="GO" id="GO:0005829">
    <property type="term" value="C:cytosol"/>
    <property type="evidence" value="ECO:0007669"/>
    <property type="project" value="TreeGrafter"/>
</dbReference>
<evidence type="ECO:0000256" key="7">
    <source>
        <dbReference type="PIRNR" id="PIRNR000077"/>
    </source>
</evidence>
<dbReference type="RefSeq" id="WP_067580436.1">
    <property type="nucleotide sequence ID" value="NZ_FOWC01000002.1"/>
</dbReference>
<evidence type="ECO:0000256" key="5">
    <source>
        <dbReference type="ARBA" id="ARBA00023284"/>
    </source>
</evidence>
<evidence type="ECO:0000256" key="8">
    <source>
        <dbReference type="PIRSR" id="PIRSR000077-1"/>
    </source>
</evidence>
<evidence type="ECO:0000256" key="1">
    <source>
        <dbReference type="ARBA" id="ARBA00008987"/>
    </source>
</evidence>
<evidence type="ECO:0000256" key="2">
    <source>
        <dbReference type="ARBA" id="ARBA00022448"/>
    </source>
</evidence>
<evidence type="ECO:0000256" key="3">
    <source>
        <dbReference type="ARBA" id="ARBA00022982"/>
    </source>
</evidence>
<dbReference type="PANTHER" id="PTHR45663:SF11">
    <property type="entry name" value="GEO12009P1"/>
    <property type="match status" value="1"/>
</dbReference>
<keyword evidence="14" id="KW-1185">Reference proteome</keyword>
<dbReference type="InterPro" id="IPR013766">
    <property type="entry name" value="Thioredoxin_domain"/>
</dbReference>
<comment type="similarity">
    <text evidence="1 7">Belongs to the thioredoxin family.</text>
</comment>
<dbReference type="PROSITE" id="PS00194">
    <property type="entry name" value="THIOREDOXIN_1"/>
    <property type="match status" value="1"/>
</dbReference>
<feature type="disulfide bond" description="Redox-active" evidence="9">
    <location>
        <begin position="27"/>
        <end position="30"/>
    </location>
</feature>
<feature type="site" description="Contributes to redox potential value" evidence="8">
    <location>
        <position position="29"/>
    </location>
</feature>
<evidence type="ECO:0000313" key="12">
    <source>
        <dbReference type="EMBL" id="SFO57524.1"/>
    </source>
</evidence>
<dbReference type="STRING" id="112413.SAMN05421854_102363"/>
<dbReference type="GO" id="GO:0015035">
    <property type="term" value="F:protein-disulfide reductase activity"/>
    <property type="evidence" value="ECO:0007669"/>
    <property type="project" value="UniProtKB-UniRule"/>
</dbReference>
<dbReference type="InterPro" id="IPR036249">
    <property type="entry name" value="Thioredoxin-like_sf"/>
</dbReference>
<dbReference type="NCBIfam" id="TIGR01068">
    <property type="entry name" value="thioredoxin"/>
    <property type="match status" value="1"/>
</dbReference>
<keyword evidence="5 9" id="KW-0676">Redox-active center</keyword>
<organism evidence="12 13">
    <name type="scientific">Amycolatopsis rubida</name>
    <dbReference type="NCBI Taxonomy" id="112413"/>
    <lineage>
        <taxon>Bacteria</taxon>
        <taxon>Bacillati</taxon>
        <taxon>Actinomycetota</taxon>
        <taxon>Actinomycetes</taxon>
        <taxon>Pseudonocardiales</taxon>
        <taxon>Pseudonocardiaceae</taxon>
        <taxon>Amycolatopsis</taxon>
    </lineage>
</organism>
<dbReference type="PROSITE" id="PS51352">
    <property type="entry name" value="THIOREDOXIN_2"/>
    <property type="match status" value="1"/>
</dbReference>
<sequence>MTTDATFAADVLDHDQPVLVDFTAGWCPPCRMLAPVLAEISAERPGLTVRELNTDENPETMRAYQVMALPTLMLFRDGAPVASFVGARPKAKLLAELDGLLG</sequence>
<feature type="active site" description="Nucleophile" evidence="8">
    <location>
        <position position="27"/>
    </location>
</feature>
<evidence type="ECO:0000313" key="14">
    <source>
        <dbReference type="Proteomes" id="UP000470404"/>
    </source>
</evidence>
<evidence type="ECO:0000259" key="10">
    <source>
        <dbReference type="PROSITE" id="PS51352"/>
    </source>
</evidence>
<dbReference type="AlphaFoldDB" id="A0A1I5IAB1"/>
<keyword evidence="3" id="KW-0249">Electron transport</keyword>
<keyword evidence="2" id="KW-0813">Transport</keyword>
<feature type="site" description="Deprotonates C-terminal active site Cys" evidence="8">
    <location>
        <position position="21"/>
    </location>
</feature>
<accession>A0A1I5IAB1</accession>
<dbReference type="Gene3D" id="3.40.30.10">
    <property type="entry name" value="Glutaredoxin"/>
    <property type="match status" value="1"/>
</dbReference>
<dbReference type="Proteomes" id="UP000470404">
    <property type="component" value="Unassembled WGS sequence"/>
</dbReference>
<evidence type="ECO:0000313" key="11">
    <source>
        <dbReference type="EMBL" id="NEC61763.1"/>
    </source>
</evidence>